<keyword evidence="3" id="KW-1185">Reference proteome</keyword>
<accession>A0A5C2SHE4</accession>
<gene>
    <name evidence="2" type="ORF">L227DRAFT_573100</name>
</gene>
<name>A0A5C2SHE4_9APHY</name>
<organism evidence="2 3">
    <name type="scientific">Lentinus tigrinus ALCF2SS1-6</name>
    <dbReference type="NCBI Taxonomy" id="1328759"/>
    <lineage>
        <taxon>Eukaryota</taxon>
        <taxon>Fungi</taxon>
        <taxon>Dikarya</taxon>
        <taxon>Basidiomycota</taxon>
        <taxon>Agaricomycotina</taxon>
        <taxon>Agaricomycetes</taxon>
        <taxon>Polyporales</taxon>
        <taxon>Polyporaceae</taxon>
        <taxon>Lentinus</taxon>
    </lineage>
</organism>
<feature type="compositionally biased region" description="Polar residues" evidence="1">
    <location>
        <begin position="9"/>
        <end position="22"/>
    </location>
</feature>
<evidence type="ECO:0000256" key="1">
    <source>
        <dbReference type="SAM" id="MobiDB-lite"/>
    </source>
</evidence>
<dbReference type="AlphaFoldDB" id="A0A5C2SHE4"/>
<reference evidence="2" key="1">
    <citation type="journal article" date="2018" name="Genome Biol. Evol.">
        <title>Genomics and development of Lentinus tigrinus, a white-rot wood-decaying mushroom with dimorphic fruiting bodies.</title>
        <authorList>
            <person name="Wu B."/>
            <person name="Xu Z."/>
            <person name="Knudson A."/>
            <person name="Carlson A."/>
            <person name="Chen N."/>
            <person name="Kovaka S."/>
            <person name="LaButti K."/>
            <person name="Lipzen A."/>
            <person name="Pennachio C."/>
            <person name="Riley R."/>
            <person name="Schakwitz W."/>
            <person name="Umezawa K."/>
            <person name="Ohm R.A."/>
            <person name="Grigoriev I.V."/>
            <person name="Nagy L.G."/>
            <person name="Gibbons J."/>
            <person name="Hibbett D."/>
        </authorList>
    </citation>
    <scope>NUCLEOTIDE SEQUENCE [LARGE SCALE GENOMIC DNA]</scope>
    <source>
        <strain evidence="2">ALCF2SS1-6</strain>
    </source>
</reference>
<evidence type="ECO:0000313" key="3">
    <source>
        <dbReference type="Proteomes" id="UP000313359"/>
    </source>
</evidence>
<feature type="region of interest" description="Disordered" evidence="1">
    <location>
        <begin position="1"/>
        <end position="24"/>
    </location>
</feature>
<protein>
    <submittedName>
        <fullName evidence="2">Uncharacterized protein</fullName>
    </submittedName>
</protein>
<proteinExistence type="predicted"/>
<dbReference type="Proteomes" id="UP000313359">
    <property type="component" value="Unassembled WGS sequence"/>
</dbReference>
<dbReference type="EMBL" id="ML122258">
    <property type="protein sequence ID" value="RPD62539.1"/>
    <property type="molecule type" value="Genomic_DNA"/>
</dbReference>
<sequence length="163" mass="18335">MDNCCPNIPLQTSLSDRTPTPQRKSRVYWTRMQDRPCIPTGRRAERLRIPEAHVRHWLTKLSSSTGSCAFPRSRANPAHQWENGALLPALAWRTVTASANAPSWRSLSQNRESGRLYLGRYRDTGSSGVRDIGNAPLGARESACACVRTGMTVYVFVTHRRRV</sequence>
<evidence type="ECO:0000313" key="2">
    <source>
        <dbReference type="EMBL" id="RPD62539.1"/>
    </source>
</evidence>